<dbReference type="RefSeq" id="WP_303594531.1">
    <property type="nucleotide sequence ID" value="NZ_JAUORK010000017.1"/>
</dbReference>
<evidence type="ECO:0000256" key="1">
    <source>
        <dbReference type="SAM" id="MobiDB-lite"/>
    </source>
</evidence>
<dbReference type="InterPro" id="IPR029052">
    <property type="entry name" value="Metallo-depent_PP-like"/>
</dbReference>
<feature type="compositionally biased region" description="Polar residues" evidence="1">
    <location>
        <begin position="1"/>
        <end position="17"/>
    </location>
</feature>
<name>A0AAP4TZ04_9GAMM</name>
<feature type="region of interest" description="Disordered" evidence="1">
    <location>
        <begin position="172"/>
        <end position="215"/>
    </location>
</feature>
<proteinExistence type="predicted"/>
<dbReference type="PANTHER" id="PTHR37031">
    <property type="entry name" value="METALLOPHOSPHATASE BINDING DOMAIN PROTEIN"/>
    <property type="match status" value="1"/>
</dbReference>
<dbReference type="InterPro" id="IPR038607">
    <property type="entry name" value="PhoD-like_sf"/>
</dbReference>
<accession>A0AAP4TZ04</accession>
<evidence type="ECO:0000313" key="2">
    <source>
        <dbReference type="EMBL" id="MDO6672919.1"/>
    </source>
</evidence>
<reference evidence="2" key="1">
    <citation type="submission" date="2023-07" db="EMBL/GenBank/DDBJ databases">
        <title>Genome content predicts the carbon catabolic preferences of heterotrophic bacteria.</title>
        <authorList>
            <person name="Gralka M."/>
        </authorList>
    </citation>
    <scope>NUCLEOTIDE SEQUENCE</scope>
    <source>
        <strain evidence="2">C2R13</strain>
    </source>
</reference>
<dbReference type="AlphaFoldDB" id="A0AAP4TZ04"/>
<sequence length="721" mass="79434">MSATSSASLPANGSPTPTAALPRVLAGPILRRVTAEGVMLWLVTSRPQQARVWLLPEQDATPLARGEDGLPTTSSCRLTEHLAMPLGEHAWLLLIEAHPDTPLPADCAIAYELGLAEPSATTAASTATEAAASSSVTPEWQGIADWAPQICYPGESLPRFRLPSRLTRVAHGSCRKPHHGLSDDEQQAQQSAEDAASTDRLETPPPKGPGGDGLVALDRWLSERRESVAEWPEVMLFTGDQIYADDVAGPMLGAIDQLIAGLGLPEETLMEAEVSDTRELRQHPSHLYHRPQLLPDMPANEGVAASFFGAKRKPIFTSTGADNHLIGLSEVIAMYLLVWSDVPWEALGITLEDPSALESHDDATRERHATEARHLRRFCGGLGQVRRLLANVPSLMIFDDHDVTDDWNLSAAWEEAAYGHPFSRRIIGNALTGYLLCQAAGNGPEPLAELLEETRALFTHALTGTDKAADGHFDVERQEALIAHLHRCESWDYQLDTTPPLIVADTRTRRWRSERKLSHPSGLMDWEALSELQQRLVGHPAVVLVSPAPMFGVKLIESIQKLFTLAGKPLMVDAENWMAHRGAASVMLNIFRHSRTPQNFVILSGDVHYSFAYDVRLKHRCSSPSIWQITSSGIRNRFPVGLLDVLDRLNRWLYAPHSPLNLLTRRRNMRVTPRRHDAASQGERLLNACGIGLVDLDSDGRPTAIRQLTTDGQEVHFVPRR</sequence>
<dbReference type="EMBL" id="JAUORK010000017">
    <property type="protein sequence ID" value="MDO6672919.1"/>
    <property type="molecule type" value="Genomic_DNA"/>
</dbReference>
<evidence type="ECO:0000313" key="3">
    <source>
        <dbReference type="Proteomes" id="UP001170481"/>
    </source>
</evidence>
<protein>
    <submittedName>
        <fullName evidence="2">Alkaline phosphatase family protein</fullName>
    </submittedName>
</protein>
<feature type="region of interest" description="Disordered" evidence="1">
    <location>
        <begin position="1"/>
        <end position="21"/>
    </location>
</feature>
<organism evidence="2 3">
    <name type="scientific">Cobetia amphilecti</name>
    <dbReference type="NCBI Taxonomy" id="1055104"/>
    <lineage>
        <taxon>Bacteria</taxon>
        <taxon>Pseudomonadati</taxon>
        <taxon>Pseudomonadota</taxon>
        <taxon>Gammaproteobacteria</taxon>
        <taxon>Oceanospirillales</taxon>
        <taxon>Halomonadaceae</taxon>
        <taxon>Cobetia</taxon>
    </lineage>
</organism>
<dbReference type="Proteomes" id="UP001170481">
    <property type="component" value="Unassembled WGS sequence"/>
</dbReference>
<comment type="caution">
    <text evidence="2">The sequence shown here is derived from an EMBL/GenBank/DDBJ whole genome shotgun (WGS) entry which is preliminary data.</text>
</comment>
<dbReference type="Gene3D" id="3.60.21.70">
    <property type="entry name" value="PhoD-like phosphatase"/>
    <property type="match status" value="1"/>
</dbReference>
<dbReference type="SUPFAM" id="SSF56300">
    <property type="entry name" value="Metallo-dependent phosphatases"/>
    <property type="match status" value="1"/>
</dbReference>
<gene>
    <name evidence="2" type="ORF">Q4535_12425</name>
</gene>
<dbReference type="PANTHER" id="PTHR37031:SF2">
    <property type="entry name" value="PHOD-LIKE PHOSPHATASE METALLOPHOSPHATASE DOMAIN-CONTAINING PROTEIN"/>
    <property type="match status" value="1"/>
</dbReference>